<sequence>MTSKKTTLHPDAPLLLNNHSRPVTRRELVSQGFRAGTATVLGGSIFSLFANPREAEAALSADLIAMRSACGIAAQGAGKIPFICFDLAGGANIAGSNVLIGQRGGQLDFLSAGGYSKQGLPLAMSPAASTAANPLINNELGLSFHSTSAMLRGILEKVAVGNRALTNGAVIPARSENDTGNNPHNPMYGINRAGANGSLLALIGSRASDSGGNSMAPAMMINPEVRPTKVDNPNDVTGLVDVGDLVSLLDQQDTVAVMESIYRISDKKLGKVSTGTTNDAVIKDMVRCGYVKSADLADRFGYPSAIDPVADADLVGAAGVFTQNEFDGDGEFRKTASVAKLVINGYAGAGTITMGGYDYHTGDRSTGEMRDLRAGRCIGACIEYAARKGMPVMIYVFSDGSVFSNGMIDDSMAGGGKGVWTGDDQQTGAAFFLVYNPARRAVLMGGTSSDPNTISDAQRLHQQIGHMRASGDVETGSGVVAANNVNSLVETVVLNYMALHGAQNQFGSVFPGNSLGNAATLDKLTAFTPICNGVISQPV</sequence>
<evidence type="ECO:0008006" key="3">
    <source>
        <dbReference type="Google" id="ProtNLM"/>
    </source>
</evidence>
<organism evidence="1 2">
    <name type="scientific">Cellvibrio fibrivorans</name>
    <dbReference type="NCBI Taxonomy" id="126350"/>
    <lineage>
        <taxon>Bacteria</taxon>
        <taxon>Pseudomonadati</taxon>
        <taxon>Pseudomonadota</taxon>
        <taxon>Gammaproteobacteria</taxon>
        <taxon>Cellvibrionales</taxon>
        <taxon>Cellvibrionaceae</taxon>
        <taxon>Cellvibrio</taxon>
    </lineage>
</organism>
<dbReference type="RefSeq" id="WP_310067656.1">
    <property type="nucleotide sequence ID" value="NZ_JAVDVX010000001.1"/>
</dbReference>
<accession>A0ABU1USV0</accession>
<name>A0ABU1USV0_9GAMM</name>
<dbReference type="PROSITE" id="PS51318">
    <property type="entry name" value="TAT"/>
    <property type="match status" value="1"/>
</dbReference>
<keyword evidence="2" id="KW-1185">Reference proteome</keyword>
<proteinExistence type="predicted"/>
<evidence type="ECO:0000313" key="2">
    <source>
        <dbReference type="Proteomes" id="UP001253595"/>
    </source>
</evidence>
<dbReference type="Proteomes" id="UP001253595">
    <property type="component" value="Unassembled WGS sequence"/>
</dbReference>
<reference evidence="1 2" key="1">
    <citation type="submission" date="2023-07" db="EMBL/GenBank/DDBJ databases">
        <title>Sorghum-associated microbial communities from plants grown in Nebraska, USA.</title>
        <authorList>
            <person name="Schachtman D."/>
        </authorList>
    </citation>
    <scope>NUCLEOTIDE SEQUENCE [LARGE SCALE GENOMIC DNA]</scope>
    <source>
        <strain evidence="1 2">BE190</strain>
    </source>
</reference>
<comment type="caution">
    <text evidence="1">The sequence shown here is derived from an EMBL/GenBank/DDBJ whole genome shotgun (WGS) entry which is preliminary data.</text>
</comment>
<gene>
    <name evidence="1" type="ORF">J2X05_000263</name>
</gene>
<dbReference type="InterPro" id="IPR006311">
    <property type="entry name" value="TAT_signal"/>
</dbReference>
<evidence type="ECO:0000313" key="1">
    <source>
        <dbReference type="EMBL" id="MDR7088260.1"/>
    </source>
</evidence>
<protein>
    <recommendedName>
        <fullName evidence="3">General secretion pathway protein GspF</fullName>
    </recommendedName>
</protein>
<dbReference type="EMBL" id="JAVDVX010000001">
    <property type="protein sequence ID" value="MDR7088260.1"/>
    <property type="molecule type" value="Genomic_DNA"/>
</dbReference>